<keyword evidence="12" id="KW-1185">Reference proteome</keyword>
<comment type="function">
    <text evidence="5 7">Participates in transcription elongation, termination and antitermination.</text>
</comment>
<dbReference type="PRINTS" id="PR00338">
    <property type="entry name" value="NUSGTNSCPFCT"/>
</dbReference>
<dbReference type="InterPro" id="IPR006645">
    <property type="entry name" value="NGN-like_dom"/>
</dbReference>
<dbReference type="InterPro" id="IPR036735">
    <property type="entry name" value="NGN_dom_sf"/>
</dbReference>
<dbReference type="CDD" id="cd06091">
    <property type="entry name" value="KOW_NusG"/>
    <property type="match status" value="1"/>
</dbReference>
<dbReference type="InterPro" id="IPR014722">
    <property type="entry name" value="Rib_uL2_dom2"/>
</dbReference>
<dbReference type="InterPro" id="IPR005824">
    <property type="entry name" value="KOW"/>
</dbReference>
<sequence>MDGEDKREQDEQLEAAAASEQAEDSSDAAEKSDVSVTEELASGEAVGGSKAAAPREEEAVDPILEDEFEAPTRRIKKPEVDVEDEILDPDEAPKEWYILKVAFNREETVRDAIIKQINMSGMEGYFGEVLVPTEDIVEFNRSGKRKIVKRKLYPGYLMIYMHVNDDTWFLIRDTTGVSDFTGTAGKPAPMDPAEVERVITSNEDGEDGEKQLKTSIPFKVGERVRVKEGNFQNQEGEVEKLDEANGRISVNINIFGRSVPVELDHWQVEPL</sequence>
<keyword evidence="4 5" id="KW-0804">Transcription</keyword>
<dbReference type="PANTHER" id="PTHR30265:SF2">
    <property type="entry name" value="TRANSCRIPTION TERMINATION_ANTITERMINATION PROTEIN NUSG"/>
    <property type="match status" value="1"/>
</dbReference>
<name>A0A518IWB5_9BACT</name>
<dbReference type="PANTHER" id="PTHR30265">
    <property type="entry name" value="RHO-INTERACTING TRANSCRIPTION TERMINATION FACTOR NUSG"/>
    <property type="match status" value="1"/>
</dbReference>
<dbReference type="InterPro" id="IPR047050">
    <property type="entry name" value="NGN"/>
</dbReference>
<accession>A0A518IWB5</accession>
<feature type="domain" description="KOW" evidence="10">
    <location>
        <begin position="217"/>
        <end position="244"/>
    </location>
</feature>
<dbReference type="InterPro" id="IPR008991">
    <property type="entry name" value="Translation_prot_SH3-like_sf"/>
</dbReference>
<evidence type="ECO:0000256" key="3">
    <source>
        <dbReference type="ARBA" id="ARBA00023015"/>
    </source>
</evidence>
<evidence type="ECO:0000256" key="8">
    <source>
        <dbReference type="SAM" id="MobiDB-lite"/>
    </source>
</evidence>
<evidence type="ECO:0000256" key="6">
    <source>
        <dbReference type="NCBIfam" id="TIGR00922"/>
    </source>
</evidence>
<dbReference type="GO" id="GO:0006353">
    <property type="term" value="P:DNA-templated transcription termination"/>
    <property type="evidence" value="ECO:0007669"/>
    <property type="project" value="UniProtKB-UniRule"/>
</dbReference>
<evidence type="ECO:0000259" key="10">
    <source>
        <dbReference type="SMART" id="SM00739"/>
    </source>
</evidence>
<dbReference type="SUPFAM" id="SSF50104">
    <property type="entry name" value="Translation proteins SH3-like domain"/>
    <property type="match status" value="1"/>
</dbReference>
<dbReference type="Proteomes" id="UP000316770">
    <property type="component" value="Chromosome"/>
</dbReference>
<dbReference type="GO" id="GO:0031564">
    <property type="term" value="P:transcription antitermination"/>
    <property type="evidence" value="ECO:0007669"/>
    <property type="project" value="UniProtKB-UniRule"/>
</dbReference>
<dbReference type="GO" id="GO:0005829">
    <property type="term" value="C:cytosol"/>
    <property type="evidence" value="ECO:0007669"/>
    <property type="project" value="TreeGrafter"/>
</dbReference>
<reference evidence="11 12" key="1">
    <citation type="submission" date="2019-02" db="EMBL/GenBank/DDBJ databases">
        <title>Deep-cultivation of Planctomycetes and their phenomic and genomic characterization uncovers novel biology.</title>
        <authorList>
            <person name="Wiegand S."/>
            <person name="Jogler M."/>
            <person name="Boedeker C."/>
            <person name="Pinto D."/>
            <person name="Vollmers J."/>
            <person name="Rivas-Marin E."/>
            <person name="Kohn T."/>
            <person name="Peeters S.H."/>
            <person name="Heuer A."/>
            <person name="Rast P."/>
            <person name="Oberbeckmann S."/>
            <person name="Bunk B."/>
            <person name="Jeske O."/>
            <person name="Meyerdierks A."/>
            <person name="Storesund J.E."/>
            <person name="Kallscheuer N."/>
            <person name="Luecker S."/>
            <person name="Lage O.M."/>
            <person name="Pohl T."/>
            <person name="Merkel B.J."/>
            <person name="Hornburger P."/>
            <person name="Mueller R.-W."/>
            <person name="Bruemmer F."/>
            <person name="Labrenz M."/>
            <person name="Spormann A.M."/>
            <person name="Op den Camp H."/>
            <person name="Overmann J."/>
            <person name="Amann R."/>
            <person name="Jetten M.S.M."/>
            <person name="Mascher T."/>
            <person name="Medema M.H."/>
            <person name="Devos D.P."/>
            <person name="Kaster A.-K."/>
            <person name="Ovreas L."/>
            <person name="Rohde M."/>
            <person name="Galperin M.Y."/>
            <person name="Jogler C."/>
        </authorList>
    </citation>
    <scope>NUCLEOTIDE SEQUENCE [LARGE SCALE GENOMIC DNA]</scope>
    <source>
        <strain evidence="11 12">Mal33</strain>
    </source>
</reference>
<keyword evidence="3 5" id="KW-0805">Transcription regulation</keyword>
<evidence type="ECO:0000256" key="4">
    <source>
        <dbReference type="ARBA" id="ARBA00023163"/>
    </source>
</evidence>
<dbReference type="Pfam" id="PF02357">
    <property type="entry name" value="NusG"/>
    <property type="match status" value="1"/>
</dbReference>
<dbReference type="SUPFAM" id="SSF82679">
    <property type="entry name" value="N-utilization substance G protein NusG, N-terminal domain"/>
    <property type="match status" value="1"/>
</dbReference>
<evidence type="ECO:0000313" key="12">
    <source>
        <dbReference type="Proteomes" id="UP000316770"/>
    </source>
</evidence>
<dbReference type="InterPro" id="IPR001062">
    <property type="entry name" value="Transcrpt_antiterm_NusG"/>
</dbReference>
<dbReference type="RefSeq" id="WP_145286738.1">
    <property type="nucleotide sequence ID" value="NZ_CP036318.1"/>
</dbReference>
<feature type="compositionally biased region" description="Acidic residues" evidence="8">
    <location>
        <begin position="58"/>
        <end position="69"/>
    </location>
</feature>
<evidence type="ECO:0000313" key="11">
    <source>
        <dbReference type="EMBL" id="QDV57381.1"/>
    </source>
</evidence>
<feature type="domain" description="NusG-like N-terminal" evidence="9">
    <location>
        <begin position="93"/>
        <end position="202"/>
    </location>
</feature>
<feature type="region of interest" description="Disordered" evidence="8">
    <location>
        <begin position="1"/>
        <end position="71"/>
    </location>
</feature>
<gene>
    <name evidence="5" type="primary">nusG</name>
    <name evidence="11" type="ORF">Mal33_33860</name>
</gene>
<evidence type="ECO:0000256" key="5">
    <source>
        <dbReference type="HAMAP-Rule" id="MF_00948"/>
    </source>
</evidence>
<dbReference type="AlphaFoldDB" id="A0A518IWB5"/>
<feature type="compositionally biased region" description="Basic and acidic residues" evidence="8">
    <location>
        <begin position="1"/>
        <end position="10"/>
    </location>
</feature>
<evidence type="ECO:0000259" key="9">
    <source>
        <dbReference type="SMART" id="SM00738"/>
    </source>
</evidence>
<dbReference type="GO" id="GO:0006354">
    <property type="term" value="P:DNA-templated transcription elongation"/>
    <property type="evidence" value="ECO:0007669"/>
    <property type="project" value="UniProtKB-UniRule"/>
</dbReference>
<dbReference type="Gene3D" id="2.30.30.30">
    <property type="match status" value="1"/>
</dbReference>
<keyword evidence="1 5" id="KW-0806">Transcription termination</keyword>
<dbReference type="GO" id="GO:0032784">
    <property type="term" value="P:regulation of DNA-templated transcription elongation"/>
    <property type="evidence" value="ECO:0007669"/>
    <property type="project" value="InterPro"/>
</dbReference>
<dbReference type="EMBL" id="CP036318">
    <property type="protein sequence ID" value="QDV57381.1"/>
    <property type="molecule type" value="Genomic_DNA"/>
</dbReference>
<keyword evidence="2 5" id="KW-0889">Transcription antitermination</keyword>
<dbReference type="HAMAP" id="MF_00948">
    <property type="entry name" value="NusG"/>
    <property type="match status" value="1"/>
</dbReference>
<dbReference type="InterPro" id="IPR043425">
    <property type="entry name" value="NusG-like"/>
</dbReference>
<organism evidence="11 12">
    <name type="scientific">Rosistilla oblonga</name>
    <dbReference type="NCBI Taxonomy" id="2527990"/>
    <lineage>
        <taxon>Bacteria</taxon>
        <taxon>Pseudomonadati</taxon>
        <taxon>Planctomycetota</taxon>
        <taxon>Planctomycetia</taxon>
        <taxon>Pirellulales</taxon>
        <taxon>Pirellulaceae</taxon>
        <taxon>Rosistilla</taxon>
    </lineage>
</organism>
<dbReference type="SMART" id="SM00738">
    <property type="entry name" value="NGN"/>
    <property type="match status" value="1"/>
</dbReference>
<protein>
    <recommendedName>
        <fullName evidence="5 6">Transcription termination/antitermination protein NusG</fullName>
    </recommendedName>
</protein>
<dbReference type="NCBIfam" id="TIGR00922">
    <property type="entry name" value="nusG"/>
    <property type="match status" value="1"/>
</dbReference>
<evidence type="ECO:0000256" key="7">
    <source>
        <dbReference type="RuleBase" id="RU000538"/>
    </source>
</evidence>
<evidence type="ECO:0000256" key="2">
    <source>
        <dbReference type="ARBA" id="ARBA00022814"/>
    </source>
</evidence>
<dbReference type="Gene3D" id="3.30.70.940">
    <property type="entry name" value="NusG, N-terminal domain"/>
    <property type="match status" value="1"/>
</dbReference>
<comment type="similarity">
    <text evidence="5 7">Belongs to the NusG family.</text>
</comment>
<proteinExistence type="inferred from homology"/>
<dbReference type="SMART" id="SM00739">
    <property type="entry name" value="KOW"/>
    <property type="match status" value="1"/>
</dbReference>
<dbReference type="CDD" id="cd09891">
    <property type="entry name" value="NGN_Bact_1"/>
    <property type="match status" value="1"/>
</dbReference>
<evidence type="ECO:0000256" key="1">
    <source>
        <dbReference type="ARBA" id="ARBA00022472"/>
    </source>
</evidence>